<dbReference type="EMBL" id="JAFBEC010000008">
    <property type="protein sequence ID" value="MBM7633824.1"/>
    <property type="molecule type" value="Genomic_DNA"/>
</dbReference>
<evidence type="ECO:0000313" key="1">
    <source>
        <dbReference type="EMBL" id="MBM7633824.1"/>
    </source>
</evidence>
<dbReference type="RefSeq" id="WP_204698542.1">
    <property type="nucleotide sequence ID" value="NZ_JAFBEC010000008.1"/>
</dbReference>
<dbReference type="Proteomes" id="UP000741863">
    <property type="component" value="Unassembled WGS sequence"/>
</dbReference>
<proteinExistence type="predicted"/>
<keyword evidence="2" id="KW-1185">Reference proteome</keyword>
<sequence length="85" mass="9631">MGKGADGFTTYIRNVVNELFDRKLGRYKNEYGRVNHDGSITLDELPDFRFTRSEYITLNNLSLSPGDRVYCGKDPSGNLVIIGRL</sequence>
<gene>
    <name evidence="1" type="ORF">JOD17_002920</name>
</gene>
<organism evidence="1 2">
    <name type="scientific">Geomicrobium sediminis</name>
    <dbReference type="NCBI Taxonomy" id="1347788"/>
    <lineage>
        <taxon>Bacteria</taxon>
        <taxon>Bacillati</taxon>
        <taxon>Bacillota</taxon>
        <taxon>Bacilli</taxon>
        <taxon>Bacillales</taxon>
        <taxon>Geomicrobium</taxon>
    </lineage>
</organism>
<accession>A0ABS2PER4</accession>
<evidence type="ECO:0000313" key="2">
    <source>
        <dbReference type="Proteomes" id="UP000741863"/>
    </source>
</evidence>
<name>A0ABS2PER4_9BACL</name>
<comment type="caution">
    <text evidence="1">The sequence shown here is derived from an EMBL/GenBank/DDBJ whole genome shotgun (WGS) entry which is preliminary data.</text>
</comment>
<reference evidence="1 2" key="1">
    <citation type="submission" date="2021-01" db="EMBL/GenBank/DDBJ databases">
        <title>Genomic Encyclopedia of Type Strains, Phase IV (KMG-IV): sequencing the most valuable type-strain genomes for metagenomic binning, comparative biology and taxonomic classification.</title>
        <authorList>
            <person name="Goeker M."/>
        </authorList>
    </citation>
    <scope>NUCLEOTIDE SEQUENCE [LARGE SCALE GENOMIC DNA]</scope>
    <source>
        <strain evidence="1 2">DSM 25540</strain>
    </source>
</reference>
<protein>
    <submittedName>
        <fullName evidence="1">Uncharacterized protein</fullName>
    </submittedName>
</protein>